<comment type="caution">
    <text evidence="2">The sequence shown here is derived from an EMBL/GenBank/DDBJ whole genome shotgun (WGS) entry which is preliminary data.</text>
</comment>
<evidence type="ECO:0000313" key="2">
    <source>
        <dbReference type="EMBL" id="MCQ4841779.1"/>
    </source>
</evidence>
<sequence>MKNLHKLRVDKQLKQEELAEELGFSKTTIQEYEAETRGKNIIRAIKKTASYFGVSSDYLLGITSVPDSMSEEEKQLAYRIKHANSPELVQHLLGILDEFDRVIEIEKKRVAK</sequence>
<dbReference type="RefSeq" id="WP_066861265.1">
    <property type="nucleotide sequence ID" value="NZ_CABKVV010000011.1"/>
</dbReference>
<name>A0ABT1S4B7_9FIRM</name>
<accession>A0ABT1S4B7</accession>
<dbReference type="EMBL" id="JANFZH010000076">
    <property type="protein sequence ID" value="MCQ4841779.1"/>
    <property type="molecule type" value="Genomic_DNA"/>
</dbReference>
<keyword evidence="3" id="KW-1185">Reference proteome</keyword>
<dbReference type="Proteomes" id="UP001524473">
    <property type="component" value="Unassembled WGS sequence"/>
</dbReference>
<organism evidence="2 3">
    <name type="scientific">Neglectibacter timonensis</name>
    <dbReference type="NCBI Taxonomy" id="1776382"/>
    <lineage>
        <taxon>Bacteria</taxon>
        <taxon>Bacillati</taxon>
        <taxon>Bacillota</taxon>
        <taxon>Clostridia</taxon>
        <taxon>Eubacteriales</taxon>
        <taxon>Oscillospiraceae</taxon>
        <taxon>Neglectibacter</taxon>
    </lineage>
</organism>
<dbReference type="SUPFAM" id="SSF47413">
    <property type="entry name" value="lambda repressor-like DNA-binding domains"/>
    <property type="match status" value="1"/>
</dbReference>
<reference evidence="2 3" key="1">
    <citation type="submission" date="2022-06" db="EMBL/GenBank/DDBJ databases">
        <title>Isolation of gut microbiota from human fecal samples.</title>
        <authorList>
            <person name="Pamer E.G."/>
            <person name="Barat B."/>
            <person name="Waligurski E."/>
            <person name="Medina S."/>
            <person name="Paddock L."/>
            <person name="Mostad J."/>
        </authorList>
    </citation>
    <scope>NUCLEOTIDE SEQUENCE [LARGE SCALE GENOMIC DNA]</scope>
    <source>
        <strain evidence="2 3">DFI.9.73</strain>
    </source>
</reference>
<evidence type="ECO:0000313" key="3">
    <source>
        <dbReference type="Proteomes" id="UP001524473"/>
    </source>
</evidence>
<dbReference type="InterPro" id="IPR010982">
    <property type="entry name" value="Lambda_DNA-bd_dom_sf"/>
</dbReference>
<dbReference type="Pfam" id="PF12844">
    <property type="entry name" value="HTH_19"/>
    <property type="match status" value="1"/>
</dbReference>
<protein>
    <submittedName>
        <fullName evidence="2">Helix-turn-helix domain-containing protein</fullName>
    </submittedName>
</protein>
<gene>
    <name evidence="2" type="ORF">NE695_17890</name>
</gene>
<evidence type="ECO:0000259" key="1">
    <source>
        <dbReference type="PROSITE" id="PS50943"/>
    </source>
</evidence>
<feature type="domain" description="HTH cro/C1-type" evidence="1">
    <location>
        <begin position="4"/>
        <end position="59"/>
    </location>
</feature>
<dbReference type="Gene3D" id="1.10.260.40">
    <property type="entry name" value="lambda repressor-like DNA-binding domains"/>
    <property type="match status" value="1"/>
</dbReference>
<dbReference type="CDD" id="cd00093">
    <property type="entry name" value="HTH_XRE"/>
    <property type="match status" value="1"/>
</dbReference>
<proteinExistence type="predicted"/>
<dbReference type="SMART" id="SM00530">
    <property type="entry name" value="HTH_XRE"/>
    <property type="match status" value="1"/>
</dbReference>
<dbReference type="InterPro" id="IPR001387">
    <property type="entry name" value="Cro/C1-type_HTH"/>
</dbReference>
<dbReference type="PROSITE" id="PS50943">
    <property type="entry name" value="HTH_CROC1"/>
    <property type="match status" value="1"/>
</dbReference>
<dbReference type="GeneID" id="90531427"/>